<feature type="region of interest" description="Disordered" evidence="4">
    <location>
        <begin position="1"/>
        <end position="92"/>
    </location>
</feature>
<dbReference type="SMART" id="SM00701">
    <property type="entry name" value="PGRP"/>
    <property type="match status" value="1"/>
</dbReference>
<dbReference type="FunCoup" id="A0A7M7IQU3">
    <property type="interactions" value="63"/>
</dbReference>
<evidence type="ECO:0000256" key="3">
    <source>
        <dbReference type="ARBA" id="ARBA00022859"/>
    </source>
</evidence>
<dbReference type="SMR" id="A0A7M7IQU3"/>
<dbReference type="FunFam" id="3.40.80.10:FF:000001">
    <property type="entry name" value="Peptidoglycan recognition protein 1"/>
    <property type="match status" value="1"/>
</dbReference>
<dbReference type="Proteomes" id="UP000002358">
    <property type="component" value="Chromosome 1"/>
</dbReference>
<comment type="similarity">
    <text evidence="1">Belongs to the N-acetylmuramoyl-L-alanine amidase 2 family.</text>
</comment>
<evidence type="ECO:0000256" key="4">
    <source>
        <dbReference type="SAM" id="MobiDB-lite"/>
    </source>
</evidence>
<dbReference type="Pfam" id="PF01510">
    <property type="entry name" value="Amidase_2"/>
    <property type="match status" value="1"/>
</dbReference>
<protein>
    <submittedName>
        <fullName evidence="8">Uncharacterized protein</fullName>
    </submittedName>
</protein>
<dbReference type="GO" id="GO:0045087">
    <property type="term" value="P:innate immune response"/>
    <property type="evidence" value="ECO:0007669"/>
    <property type="project" value="UniProtKB-KW"/>
</dbReference>
<evidence type="ECO:0000313" key="8">
    <source>
        <dbReference type="EnsemblMetazoa" id="XP_016840409"/>
    </source>
</evidence>
<keyword evidence="5" id="KW-1133">Transmembrane helix</keyword>
<dbReference type="GO" id="GO:0009253">
    <property type="term" value="P:peptidoglycan catabolic process"/>
    <property type="evidence" value="ECO:0007669"/>
    <property type="project" value="InterPro"/>
</dbReference>
<dbReference type="Gene3D" id="3.40.80.10">
    <property type="entry name" value="Peptidoglycan recognition protein-like"/>
    <property type="match status" value="1"/>
</dbReference>
<organism evidence="8 9">
    <name type="scientific">Nasonia vitripennis</name>
    <name type="common">Parasitic wasp</name>
    <dbReference type="NCBI Taxonomy" id="7425"/>
    <lineage>
        <taxon>Eukaryota</taxon>
        <taxon>Metazoa</taxon>
        <taxon>Ecdysozoa</taxon>
        <taxon>Arthropoda</taxon>
        <taxon>Hexapoda</taxon>
        <taxon>Insecta</taxon>
        <taxon>Pterygota</taxon>
        <taxon>Neoptera</taxon>
        <taxon>Endopterygota</taxon>
        <taxon>Hymenoptera</taxon>
        <taxon>Apocrita</taxon>
        <taxon>Proctotrupomorpha</taxon>
        <taxon>Chalcidoidea</taxon>
        <taxon>Pteromalidae</taxon>
        <taxon>Pteromalinae</taxon>
        <taxon>Nasonia</taxon>
    </lineage>
</organism>
<dbReference type="AlphaFoldDB" id="A0A7M7IQU3"/>
<dbReference type="InParanoid" id="A0A7M7IQU3"/>
<feature type="domain" description="N-acetylmuramoyl-L-alanine amidase" evidence="6">
    <location>
        <begin position="285"/>
        <end position="422"/>
    </location>
</feature>
<dbReference type="GeneID" id="100119638"/>
<dbReference type="GO" id="GO:0008745">
    <property type="term" value="F:N-acetylmuramoyl-L-alanine amidase activity"/>
    <property type="evidence" value="ECO:0007669"/>
    <property type="project" value="InterPro"/>
</dbReference>
<evidence type="ECO:0000259" key="6">
    <source>
        <dbReference type="SMART" id="SM00644"/>
    </source>
</evidence>
<feature type="domain" description="Peptidoglycan recognition protein family" evidence="7">
    <location>
        <begin position="272"/>
        <end position="416"/>
    </location>
</feature>
<dbReference type="RefSeq" id="XP_016840409.1">
    <property type="nucleotide sequence ID" value="XM_016984920.3"/>
</dbReference>
<dbReference type="InterPro" id="IPR036505">
    <property type="entry name" value="Amidase/PGRP_sf"/>
</dbReference>
<keyword evidence="5" id="KW-0812">Transmembrane</keyword>
<proteinExistence type="inferred from homology"/>
<dbReference type="InterPro" id="IPR015510">
    <property type="entry name" value="PGRP"/>
</dbReference>
<dbReference type="GO" id="GO:0008270">
    <property type="term" value="F:zinc ion binding"/>
    <property type="evidence" value="ECO:0007669"/>
    <property type="project" value="InterPro"/>
</dbReference>
<evidence type="ECO:0000256" key="1">
    <source>
        <dbReference type="ARBA" id="ARBA00007553"/>
    </source>
</evidence>
<dbReference type="SMART" id="SM00644">
    <property type="entry name" value="Ami_2"/>
    <property type="match status" value="1"/>
</dbReference>
<evidence type="ECO:0000313" key="9">
    <source>
        <dbReference type="Proteomes" id="UP000002358"/>
    </source>
</evidence>
<keyword evidence="3" id="KW-0391">Immunity</keyword>
<dbReference type="CDD" id="cd06583">
    <property type="entry name" value="PGRP"/>
    <property type="match status" value="1"/>
</dbReference>
<sequence>MILEEQHQSPDGSSGAIVRPASSNDDENLSSVQVQRGENDGGPAALQLAQLASSGYSNQLAATTSTSSEYDEDEDDSSSGSSVAEDEDIPMDELGQRGWIEKQRMGSEVNGVALPGSDAIQIGQLHATNTQNMHIGQRVFIKSKGDVIIKSVNYTAPISPADEQKQALENGSIHSDKDGIGNFGSTLGPKLSTATDTSDNPLYPSPHGRVAEWCLTRRCTIIICVTALVLLLITVLAVLLSNTGTTNATIPPYNPASPNDTSINNDPTISGVCFVTRVEWGGRPANEPPDKLIQLPPLYVIIIHTVTRFCYTQAQCAPIVQEIQELHMDSWLWDDVGYNFMIGGDGLVYEGRGWDFEGAHTKGFNNRSLSIALIGTFTRMEPTKAQLYATQKLLEYGVENGKIRNDYRLLAHRQCMETESPGEMLYNIIIKWKHWVPSP</sequence>
<dbReference type="InterPro" id="IPR002502">
    <property type="entry name" value="Amidase_domain"/>
</dbReference>
<evidence type="ECO:0000256" key="5">
    <source>
        <dbReference type="SAM" id="Phobius"/>
    </source>
</evidence>
<evidence type="ECO:0000259" key="7">
    <source>
        <dbReference type="SMART" id="SM00701"/>
    </source>
</evidence>
<dbReference type="OrthoDB" id="10001926at2759"/>
<keyword evidence="2" id="KW-0399">Innate immunity</keyword>
<dbReference type="InterPro" id="IPR006619">
    <property type="entry name" value="PGRP_domain_met/bac"/>
</dbReference>
<dbReference type="PANTHER" id="PTHR11022">
    <property type="entry name" value="PEPTIDOGLYCAN RECOGNITION PROTEIN"/>
    <property type="match status" value="1"/>
</dbReference>
<evidence type="ECO:0000256" key="2">
    <source>
        <dbReference type="ARBA" id="ARBA00022588"/>
    </source>
</evidence>
<reference evidence="8" key="1">
    <citation type="submission" date="2021-01" db="UniProtKB">
        <authorList>
            <consortium name="EnsemblMetazoa"/>
        </authorList>
    </citation>
    <scope>IDENTIFICATION</scope>
</reference>
<keyword evidence="9" id="KW-1185">Reference proteome</keyword>
<name>A0A7M7IQU3_NASVI</name>
<accession>A0A7M7IQU3</accession>
<keyword evidence="5" id="KW-0472">Membrane</keyword>
<dbReference type="SUPFAM" id="SSF55846">
    <property type="entry name" value="N-acetylmuramoyl-L-alanine amidase-like"/>
    <property type="match status" value="1"/>
</dbReference>
<feature type="transmembrane region" description="Helical" evidence="5">
    <location>
        <begin position="219"/>
        <end position="240"/>
    </location>
</feature>
<dbReference type="EnsemblMetazoa" id="XM_016984920">
    <property type="protein sequence ID" value="XP_016840409"/>
    <property type="gene ID" value="LOC100119638"/>
</dbReference>
<dbReference type="PANTHER" id="PTHR11022:SF41">
    <property type="entry name" value="PEPTIDOGLYCAN-RECOGNITION PROTEIN LC-RELATED"/>
    <property type="match status" value="1"/>
</dbReference>